<dbReference type="Proteomes" id="UP000193144">
    <property type="component" value="Unassembled WGS sequence"/>
</dbReference>
<reference evidence="9 10" key="1">
    <citation type="submission" date="2016-07" db="EMBL/GenBank/DDBJ databases">
        <title>Pervasive Adenine N6-methylation of Active Genes in Fungi.</title>
        <authorList>
            <consortium name="DOE Joint Genome Institute"/>
            <person name="Mondo S.J."/>
            <person name="Dannebaum R.O."/>
            <person name="Kuo R.C."/>
            <person name="Labutti K."/>
            <person name="Haridas S."/>
            <person name="Kuo A."/>
            <person name="Salamov A."/>
            <person name="Ahrendt S.R."/>
            <person name="Lipzen A."/>
            <person name="Sullivan W."/>
            <person name="Andreopoulos W.B."/>
            <person name="Clum A."/>
            <person name="Lindquist E."/>
            <person name="Daum C."/>
            <person name="Ramamoorthy G.K."/>
            <person name="Gryganskyi A."/>
            <person name="Culley D."/>
            <person name="Magnuson J.K."/>
            <person name="James T.Y."/>
            <person name="O'Malley M.A."/>
            <person name="Stajich J.E."/>
            <person name="Spatafora J.W."/>
            <person name="Visel A."/>
            <person name="Grigoriev I.V."/>
        </authorList>
    </citation>
    <scope>NUCLEOTIDE SEQUENCE [LARGE SCALE GENOMIC DNA]</scope>
    <source>
        <strain evidence="9 10">CBS 115471</strain>
    </source>
</reference>
<keyword evidence="7" id="KW-0472">Membrane</keyword>
<keyword evidence="10" id="KW-1185">Reference proteome</keyword>
<evidence type="ECO:0000313" key="9">
    <source>
        <dbReference type="EMBL" id="ORY01196.1"/>
    </source>
</evidence>
<evidence type="ECO:0000256" key="3">
    <source>
        <dbReference type="ARBA" id="ARBA00004370"/>
    </source>
</evidence>
<comment type="similarity">
    <text evidence="4">Belongs to the putative lipase ROG1 family.</text>
</comment>
<name>A0A1Y1YT95_9PLEO</name>
<keyword evidence="6" id="KW-0496">Mitochondrion</keyword>
<dbReference type="GO" id="GO:0005739">
    <property type="term" value="C:mitochondrion"/>
    <property type="evidence" value="ECO:0007669"/>
    <property type="project" value="UniProtKB-SubCell"/>
</dbReference>
<evidence type="ECO:0000256" key="7">
    <source>
        <dbReference type="ARBA" id="ARBA00023136"/>
    </source>
</evidence>
<evidence type="ECO:0000256" key="1">
    <source>
        <dbReference type="ARBA" id="ARBA00004173"/>
    </source>
</evidence>
<dbReference type="PANTHER" id="PTHR48182:SF2">
    <property type="entry name" value="PROTEIN SERAC1"/>
    <property type="match status" value="1"/>
</dbReference>
<dbReference type="PANTHER" id="PTHR48182">
    <property type="entry name" value="PROTEIN SERAC1"/>
    <property type="match status" value="1"/>
</dbReference>
<comment type="caution">
    <text evidence="9">The sequence shown here is derived from an EMBL/GenBank/DDBJ whole genome shotgun (WGS) entry which is preliminary data.</text>
</comment>
<dbReference type="OrthoDB" id="5086500at2759"/>
<feature type="non-terminal residue" evidence="9">
    <location>
        <position position="197"/>
    </location>
</feature>
<comment type="subcellular location">
    <subcellularLocation>
        <location evidence="2">Endoplasmic reticulum</location>
    </subcellularLocation>
    <subcellularLocation>
        <location evidence="3">Membrane</location>
    </subcellularLocation>
    <subcellularLocation>
        <location evidence="1">Mitochondrion</location>
    </subcellularLocation>
</comment>
<gene>
    <name evidence="9" type="ORF">BCR34DRAFT_442403</name>
</gene>
<dbReference type="GO" id="GO:0005783">
    <property type="term" value="C:endoplasmic reticulum"/>
    <property type="evidence" value="ECO:0007669"/>
    <property type="project" value="UniProtKB-SubCell"/>
</dbReference>
<dbReference type="EMBL" id="MCFA01000173">
    <property type="protein sequence ID" value="ORY01196.1"/>
    <property type="molecule type" value="Genomic_DNA"/>
</dbReference>
<evidence type="ECO:0000256" key="6">
    <source>
        <dbReference type="ARBA" id="ARBA00023128"/>
    </source>
</evidence>
<dbReference type="InterPro" id="IPR007751">
    <property type="entry name" value="DUF676_lipase-like"/>
</dbReference>
<dbReference type="Pfam" id="PF05057">
    <property type="entry name" value="DUF676"/>
    <property type="match status" value="1"/>
</dbReference>
<protein>
    <recommendedName>
        <fullName evidence="8">DUF676 domain-containing protein</fullName>
    </recommendedName>
</protein>
<keyword evidence="5" id="KW-0256">Endoplasmic reticulum</keyword>
<dbReference type="GO" id="GO:0016020">
    <property type="term" value="C:membrane"/>
    <property type="evidence" value="ECO:0007669"/>
    <property type="project" value="UniProtKB-SubCell"/>
</dbReference>
<dbReference type="Gene3D" id="3.40.50.1820">
    <property type="entry name" value="alpha/beta hydrolase"/>
    <property type="match status" value="1"/>
</dbReference>
<evidence type="ECO:0000256" key="4">
    <source>
        <dbReference type="ARBA" id="ARBA00007920"/>
    </source>
</evidence>
<dbReference type="InterPro" id="IPR029058">
    <property type="entry name" value="AB_hydrolase_fold"/>
</dbReference>
<dbReference type="AlphaFoldDB" id="A0A1Y1YT95"/>
<feature type="domain" description="DUF676" evidence="8">
    <location>
        <begin position="19"/>
        <end position="111"/>
    </location>
</feature>
<evidence type="ECO:0000256" key="5">
    <source>
        <dbReference type="ARBA" id="ARBA00022824"/>
    </source>
</evidence>
<dbReference type="STRING" id="1231657.A0A1Y1YT95"/>
<accession>A0A1Y1YT95</accession>
<dbReference type="SUPFAM" id="SSF53474">
    <property type="entry name" value="alpha/beta-Hydrolases"/>
    <property type="match status" value="1"/>
</dbReference>
<evidence type="ECO:0000256" key="2">
    <source>
        <dbReference type="ARBA" id="ARBA00004240"/>
    </source>
</evidence>
<sequence>MWPRDLLPQKIDYCRIFIFKYNSNVAFDASEMGIRGHANALLDHLWGHREDTETTSIPLIFVAHSLGGLVIKQALVLAKQNNIVYGNICSCTRAIAFFATPHKGGNGASLSDRVASVTAFITGNRRNDILKILNPDSKHLANLTADFSHQYEDYQFFTVSETMGLIVVDSSSAVIGLAGQREHKIELNRDHRQICKF</sequence>
<evidence type="ECO:0000313" key="10">
    <source>
        <dbReference type="Proteomes" id="UP000193144"/>
    </source>
</evidence>
<proteinExistence type="inferred from homology"/>
<organism evidence="9 10">
    <name type="scientific">Clohesyomyces aquaticus</name>
    <dbReference type="NCBI Taxonomy" id="1231657"/>
    <lineage>
        <taxon>Eukaryota</taxon>
        <taxon>Fungi</taxon>
        <taxon>Dikarya</taxon>
        <taxon>Ascomycota</taxon>
        <taxon>Pezizomycotina</taxon>
        <taxon>Dothideomycetes</taxon>
        <taxon>Pleosporomycetidae</taxon>
        <taxon>Pleosporales</taxon>
        <taxon>Lindgomycetaceae</taxon>
        <taxon>Clohesyomyces</taxon>
    </lineage>
</organism>
<evidence type="ECO:0000259" key="8">
    <source>
        <dbReference type="Pfam" id="PF05057"/>
    </source>
</evidence>
<dbReference type="InterPro" id="IPR052374">
    <property type="entry name" value="SERAC1"/>
</dbReference>